<keyword evidence="5" id="KW-0663">Pyridoxal phosphate</keyword>
<dbReference type="CDD" id="cd00609">
    <property type="entry name" value="AAT_like"/>
    <property type="match status" value="1"/>
</dbReference>
<evidence type="ECO:0000313" key="9">
    <source>
        <dbReference type="EMBL" id="HDD52873.1"/>
    </source>
</evidence>
<dbReference type="NCBIfam" id="NF006756">
    <property type="entry name" value="PRK09276.1"/>
    <property type="match status" value="1"/>
</dbReference>
<reference evidence="9" key="1">
    <citation type="journal article" date="2020" name="mSystems">
        <title>Genome- and Community-Level Interaction Insights into Carbon Utilization and Element Cycling Functions of Hydrothermarchaeota in Hydrothermal Sediment.</title>
        <authorList>
            <person name="Zhou Z."/>
            <person name="Liu Y."/>
            <person name="Xu W."/>
            <person name="Pan J."/>
            <person name="Luo Z.H."/>
            <person name="Li M."/>
        </authorList>
    </citation>
    <scope>NUCLEOTIDE SEQUENCE [LARGE SCALE GENOMIC DNA]</scope>
    <source>
        <strain evidence="9">HyVt-115</strain>
    </source>
</reference>
<dbReference type="InterPro" id="IPR015424">
    <property type="entry name" value="PyrdxlP-dep_Trfase"/>
</dbReference>
<dbReference type="InterPro" id="IPR015421">
    <property type="entry name" value="PyrdxlP-dep_Trfase_major"/>
</dbReference>
<evidence type="ECO:0000256" key="3">
    <source>
        <dbReference type="ARBA" id="ARBA00022576"/>
    </source>
</evidence>
<dbReference type="Gene3D" id="3.90.1150.10">
    <property type="entry name" value="Aspartate Aminotransferase, domain 1"/>
    <property type="match status" value="1"/>
</dbReference>
<evidence type="ECO:0000256" key="6">
    <source>
        <dbReference type="ARBA" id="ARBA00051934"/>
    </source>
</evidence>
<dbReference type="Gene3D" id="3.40.640.10">
    <property type="entry name" value="Type I PLP-dependent aspartate aminotransferase-like (Major domain)"/>
    <property type="match status" value="1"/>
</dbReference>
<dbReference type="Pfam" id="PF00155">
    <property type="entry name" value="Aminotran_1_2"/>
    <property type="match status" value="1"/>
</dbReference>
<dbReference type="EC" id="2.6.1.-" evidence="7"/>
<dbReference type="InterPro" id="IPR019942">
    <property type="entry name" value="DapL/ALD1"/>
</dbReference>
<comment type="catalytic activity">
    <reaction evidence="6">
        <text>(2S,6S)-2,6-diaminopimelate + 2-oxoglutarate = (S)-2,3,4,5-tetrahydrodipicolinate + L-glutamate + H2O + H(+)</text>
        <dbReference type="Rhea" id="RHEA:23988"/>
        <dbReference type="ChEBI" id="CHEBI:15377"/>
        <dbReference type="ChEBI" id="CHEBI:15378"/>
        <dbReference type="ChEBI" id="CHEBI:16810"/>
        <dbReference type="ChEBI" id="CHEBI:16845"/>
        <dbReference type="ChEBI" id="CHEBI:29985"/>
        <dbReference type="ChEBI" id="CHEBI:57609"/>
        <dbReference type="EC" id="2.6.1.83"/>
    </reaction>
</comment>
<evidence type="ECO:0000256" key="7">
    <source>
        <dbReference type="RuleBase" id="RU000481"/>
    </source>
</evidence>
<dbReference type="EMBL" id="DQWS01000086">
    <property type="protein sequence ID" value="HDD52873.1"/>
    <property type="molecule type" value="Genomic_DNA"/>
</dbReference>
<dbReference type="InterPro" id="IPR004839">
    <property type="entry name" value="Aminotransferase_I/II_large"/>
</dbReference>
<accession>A0A7C0U6M4</accession>
<evidence type="ECO:0000256" key="1">
    <source>
        <dbReference type="ARBA" id="ARBA00001933"/>
    </source>
</evidence>
<dbReference type="Proteomes" id="UP000885690">
    <property type="component" value="Unassembled WGS sequence"/>
</dbReference>
<keyword evidence="4 7" id="KW-0808">Transferase</keyword>
<dbReference type="PANTHER" id="PTHR42832">
    <property type="entry name" value="AMINO ACID AMINOTRANSFERASE"/>
    <property type="match status" value="1"/>
</dbReference>
<sequence>MAVELAERLKKLPPYLFAQLDEAKARQLAKGVDVIDLGVGDPDLPTPKPIIDRMKEAVENPEHHRYPSYEGMLSFREAVARWYKSRFGVELDPATEVITLIGSKEGIGHVPLAFVNPGEVVLVPDPGYPVYGGATILAGGEPYNVPLVAGRGFLPDFSAIHGDVLAKARLMFLNYPNNPTAAVAPLDFFKEAVEFAREHGIILCHDAAYSEMYYGEPPHSLLEVEGAKEVAVEFHSLSKTFNMTGWRIGMAVGNAAVVQGLKKVKTNIDSGAFQAVQEAGIEALVGEHGVEEMRQVYKERRDVLVEGLKSAGFQVEAPQATFYVWFPVPGGSDSITFATRALEEVGVVITPGVGFGVHGEGYVRAALTVSKERLEEAAQRLARLMV</sequence>
<dbReference type="InterPro" id="IPR004838">
    <property type="entry name" value="NHTrfase_class1_PyrdxlP-BS"/>
</dbReference>
<comment type="cofactor">
    <cofactor evidence="1 7">
        <name>pyridoxal 5'-phosphate</name>
        <dbReference type="ChEBI" id="CHEBI:597326"/>
    </cofactor>
</comment>
<organism evidence="9">
    <name type="scientific">Thermosulfidibacter takaii</name>
    <dbReference type="NCBI Taxonomy" id="412593"/>
    <lineage>
        <taxon>Bacteria</taxon>
        <taxon>Pseudomonadati</taxon>
        <taxon>Thermosulfidibacterota</taxon>
        <taxon>Thermosulfidibacteria</taxon>
        <taxon>Thermosulfidibacterales</taxon>
        <taxon>Thermosulfidibacteraceae</taxon>
    </lineage>
</organism>
<dbReference type="NCBIfam" id="TIGR03540">
    <property type="entry name" value="DapC_direct"/>
    <property type="match status" value="1"/>
</dbReference>
<comment type="similarity">
    <text evidence="7">Belongs to the class-I pyridoxal-phosphate-dependent aminotransferase family.</text>
</comment>
<evidence type="ECO:0000256" key="2">
    <source>
        <dbReference type="ARBA" id="ARBA00004982"/>
    </source>
</evidence>
<dbReference type="GO" id="GO:0009089">
    <property type="term" value="P:lysine biosynthetic process via diaminopimelate"/>
    <property type="evidence" value="ECO:0007669"/>
    <property type="project" value="UniProtKB-UniPathway"/>
</dbReference>
<feature type="domain" description="Aminotransferase class I/classII large" evidence="8">
    <location>
        <begin position="33"/>
        <end position="381"/>
    </location>
</feature>
<evidence type="ECO:0000256" key="5">
    <source>
        <dbReference type="ARBA" id="ARBA00022898"/>
    </source>
</evidence>
<dbReference type="InterPro" id="IPR015422">
    <property type="entry name" value="PyrdxlP-dep_Trfase_small"/>
</dbReference>
<dbReference type="InterPro" id="IPR019881">
    <property type="entry name" value="DAP-NH2Trfase_DapL_Desulfo"/>
</dbReference>
<dbReference type="SUPFAM" id="SSF53383">
    <property type="entry name" value="PLP-dependent transferases"/>
    <property type="match status" value="1"/>
</dbReference>
<dbReference type="GO" id="GO:0030170">
    <property type="term" value="F:pyridoxal phosphate binding"/>
    <property type="evidence" value="ECO:0007669"/>
    <property type="project" value="InterPro"/>
</dbReference>
<dbReference type="PANTHER" id="PTHR42832:SF3">
    <property type="entry name" value="L-GLUTAMINE--4-(METHYLSULFANYL)-2-OXOBUTANOATE AMINOTRANSFERASE"/>
    <property type="match status" value="1"/>
</dbReference>
<dbReference type="GO" id="GO:0010285">
    <property type="term" value="F:L,L-diaminopimelate aminotransferase activity"/>
    <property type="evidence" value="ECO:0007669"/>
    <property type="project" value="UniProtKB-EC"/>
</dbReference>
<proteinExistence type="inferred from homology"/>
<dbReference type="HAMAP" id="MF_01642">
    <property type="entry name" value="DapL_aminotrans_1"/>
    <property type="match status" value="1"/>
</dbReference>
<comment type="pathway">
    <text evidence="2">Amino-acid biosynthesis; L-lysine biosynthesis via DAP pathway; LL-2,6-diaminopimelate from (S)-tetrahydrodipicolinate (aminotransferase route): step 1/1.</text>
</comment>
<dbReference type="InterPro" id="IPR050881">
    <property type="entry name" value="LL-DAP_aminotransferase"/>
</dbReference>
<gene>
    <name evidence="9" type="ORF">ENF32_02235</name>
</gene>
<comment type="caution">
    <text evidence="9">The sequence shown here is derived from an EMBL/GenBank/DDBJ whole genome shotgun (WGS) entry which is preliminary data.</text>
</comment>
<evidence type="ECO:0000256" key="4">
    <source>
        <dbReference type="ARBA" id="ARBA00022679"/>
    </source>
</evidence>
<keyword evidence="3 7" id="KW-0032">Aminotransferase</keyword>
<dbReference type="AlphaFoldDB" id="A0A7C0U6M4"/>
<protein>
    <recommendedName>
        <fullName evidence="7">Aminotransferase</fullName>
        <ecNumber evidence="7">2.6.1.-</ecNumber>
    </recommendedName>
</protein>
<dbReference type="PROSITE" id="PS00105">
    <property type="entry name" value="AA_TRANSFER_CLASS_1"/>
    <property type="match status" value="1"/>
</dbReference>
<evidence type="ECO:0000259" key="8">
    <source>
        <dbReference type="Pfam" id="PF00155"/>
    </source>
</evidence>
<name>A0A7C0U6M4_9BACT</name>
<dbReference type="UniPathway" id="UPA00034">
    <property type="reaction ID" value="UER00466"/>
</dbReference>